<evidence type="ECO:0000256" key="6">
    <source>
        <dbReference type="SAM" id="MobiDB-lite"/>
    </source>
</evidence>
<dbReference type="CDD" id="cd00383">
    <property type="entry name" value="trans_reg_C"/>
    <property type="match status" value="1"/>
</dbReference>
<feature type="DNA-binding region" description="OmpR/PhoB-type" evidence="5">
    <location>
        <begin position="1"/>
        <end position="94"/>
    </location>
</feature>
<dbReference type="InterPro" id="IPR005158">
    <property type="entry name" value="BTAD"/>
</dbReference>
<dbReference type="CDD" id="cd15831">
    <property type="entry name" value="BTAD"/>
    <property type="match status" value="1"/>
</dbReference>
<keyword evidence="9" id="KW-1185">Reference proteome</keyword>
<keyword evidence="4" id="KW-0804">Transcription</keyword>
<evidence type="ECO:0000259" key="7">
    <source>
        <dbReference type="PROSITE" id="PS51755"/>
    </source>
</evidence>
<dbReference type="Gene3D" id="3.40.50.300">
    <property type="entry name" value="P-loop containing nucleotide triphosphate hydrolases"/>
    <property type="match status" value="1"/>
</dbReference>
<comment type="similarity">
    <text evidence="1">Belongs to the AfsR/DnrI/RedD regulatory family.</text>
</comment>
<feature type="domain" description="OmpR/PhoB-type" evidence="7">
    <location>
        <begin position="1"/>
        <end position="94"/>
    </location>
</feature>
<dbReference type="Pfam" id="PF03704">
    <property type="entry name" value="BTAD"/>
    <property type="match status" value="1"/>
</dbReference>
<dbReference type="SUPFAM" id="SSF46894">
    <property type="entry name" value="C-terminal effector domain of the bipartite response regulators"/>
    <property type="match status" value="1"/>
</dbReference>
<dbReference type="SMART" id="SM00862">
    <property type="entry name" value="Trans_reg_C"/>
    <property type="match status" value="1"/>
</dbReference>
<dbReference type="EMBL" id="JAMTCG010000008">
    <property type="protein sequence ID" value="MCP2162795.1"/>
    <property type="molecule type" value="Genomic_DNA"/>
</dbReference>
<comment type="caution">
    <text evidence="8">The sequence shown here is derived from an EMBL/GenBank/DDBJ whole genome shotgun (WGS) entry which is preliminary data.</text>
</comment>
<dbReference type="PROSITE" id="PS51755">
    <property type="entry name" value="OMPR_PHOB"/>
    <property type="match status" value="1"/>
</dbReference>
<dbReference type="SUPFAM" id="SSF48452">
    <property type="entry name" value="TPR-like"/>
    <property type="match status" value="1"/>
</dbReference>
<keyword evidence="3 5" id="KW-0238">DNA-binding</keyword>
<dbReference type="SUPFAM" id="SSF52540">
    <property type="entry name" value="P-loop containing nucleoside triphosphate hydrolases"/>
    <property type="match status" value="1"/>
</dbReference>
<dbReference type="InterPro" id="IPR016032">
    <property type="entry name" value="Sig_transdc_resp-reg_C-effctor"/>
</dbReference>
<dbReference type="Gene3D" id="1.25.40.10">
    <property type="entry name" value="Tetratricopeptide repeat domain"/>
    <property type="match status" value="1"/>
</dbReference>
<gene>
    <name evidence="8" type="ORF">LX12_004007</name>
</gene>
<reference evidence="8 9" key="1">
    <citation type="submission" date="2022-06" db="EMBL/GenBank/DDBJ databases">
        <title>Genomic Encyclopedia of Archaeal and Bacterial Type Strains, Phase II (KMG-II): from individual species to whole genera.</title>
        <authorList>
            <person name="Goeker M."/>
        </authorList>
    </citation>
    <scope>NUCLEOTIDE SEQUENCE [LARGE SCALE GENOMIC DNA]</scope>
    <source>
        <strain evidence="8 9">DSM 45037</strain>
    </source>
</reference>
<dbReference type="PANTHER" id="PTHR35807">
    <property type="entry name" value="TRANSCRIPTIONAL REGULATOR REDD-RELATED"/>
    <property type="match status" value="1"/>
</dbReference>
<evidence type="ECO:0000256" key="5">
    <source>
        <dbReference type="PROSITE-ProRule" id="PRU01091"/>
    </source>
</evidence>
<name>A0ABT1H6E3_9NOCA</name>
<dbReference type="Pfam" id="PF00486">
    <property type="entry name" value="Trans_reg_C"/>
    <property type="match status" value="1"/>
</dbReference>
<sequence>MEYRVLGPLAVVRDGVRCELGSPKQRAVLALLLLERGRAVSTDRLCEAIWGDDQPGNAMSSLHAYISNLRRILRDPDSGTSPIVRQAPGYLADVSAEAVDVTRFRDLTARARALGDDGRWDEVLVATDTALQLWQGPLLSDLADLPWVGVYAAGLAETETDCRENRITALLATDQLTSAVAESTALRERNPLRDRSCWLSAVSLYRAGRAPDALAVLREHARHLDDELGLEPGPELRAVQQSILTHDPELAAWPRRPGWTGAHGTQAPESLGEEPSTVPETPSPTSLVGRRREVDVIDRAVVDARAGTTRWLTFVGPPGIGKTRLAQHASTAAGGRVVWARNPEETTPAWWTLRQVVRGLDGDVETVVAAPYGVDADTARFAIYERVQTLVEAAARRAPVTVVVDDLQWADPASVGCLAFLASALNALPVLVVLTVREGEHDGSVTRLLAATARDTGNRQLSVPPLSPSEVAVLADQVAEESLSDRERADLAERTGGNPLFVSEYARLSRDERAGGDIPVAVRSVLDRRLASLPDEVREVLQVAAVIGDDLDLRALTAVSGTPTATIADLLDQAADHRIITASGGADGYEFAHGLLRQEVLATMRSSARRRVHARVAEHLGTLRPTGDVLGRRAHHMVAAGPLVDPLDVVAACSAAADDAAARWSSEVAARWWRTAIEAYGHVEADRQVASVRDDLTMSLLQAESRAGRGQTVIDTARVQMLEAMDAGRVATTGKLAAALLRSSGGWPWQAPTADPGPILDVLEQARRFTVDDPEAHTSVLAALAVGHCYNPDSTIPAECLSRADELAAASGSSDLAADALLGYLLTYSGVAQHSLASLERIARLQALHHTQSRVDTVIGHSIATMAAMNLGDITLAERHLAAGIAGSEELRLPVVRAQLRWMESTIALWHGDLAGARRQYQVAREVHEQTELYVAGSGMIALMTYAWERGALAELGFASDDPLRWMQTVVDEGGDNGMVGVVVAGTAAIAGARGDRRVVETMLSRWWANRGAHVWTTLGTATLLAHVAVDLELTEHFDRFVADLEPFADRVAIVGQVGCVGPVSLALARLYAALGRVEEARQQARYALELGERTDGFPTVLRARLLLARVAEPSPTRDAELADIRARARELDMLGVAAAVGA</sequence>
<evidence type="ECO:0000313" key="8">
    <source>
        <dbReference type="EMBL" id="MCP2162795.1"/>
    </source>
</evidence>
<protein>
    <submittedName>
        <fullName evidence="8">Transcriptional regulatory protein, C terminal</fullName>
    </submittedName>
</protein>
<feature type="compositionally biased region" description="Low complexity" evidence="6">
    <location>
        <begin position="273"/>
        <end position="286"/>
    </location>
</feature>
<feature type="region of interest" description="Disordered" evidence="6">
    <location>
        <begin position="255"/>
        <end position="288"/>
    </location>
</feature>
<dbReference type="SMART" id="SM01043">
    <property type="entry name" value="BTAD"/>
    <property type="match status" value="1"/>
</dbReference>
<evidence type="ECO:0000256" key="2">
    <source>
        <dbReference type="ARBA" id="ARBA00023015"/>
    </source>
</evidence>
<dbReference type="InterPro" id="IPR001867">
    <property type="entry name" value="OmpR/PhoB-type_DNA-bd"/>
</dbReference>
<accession>A0ABT1H6E3</accession>
<dbReference type="InterPro" id="IPR041664">
    <property type="entry name" value="AAA_16"/>
</dbReference>
<dbReference type="InterPro" id="IPR036388">
    <property type="entry name" value="WH-like_DNA-bd_sf"/>
</dbReference>
<evidence type="ECO:0000256" key="3">
    <source>
        <dbReference type="ARBA" id="ARBA00023125"/>
    </source>
</evidence>
<proteinExistence type="inferred from homology"/>
<organism evidence="8 9">
    <name type="scientific">Williamsia serinedens</name>
    <dbReference type="NCBI Taxonomy" id="391736"/>
    <lineage>
        <taxon>Bacteria</taxon>
        <taxon>Bacillati</taxon>
        <taxon>Actinomycetota</taxon>
        <taxon>Actinomycetes</taxon>
        <taxon>Mycobacteriales</taxon>
        <taxon>Nocardiaceae</taxon>
        <taxon>Williamsia</taxon>
    </lineage>
</organism>
<dbReference type="InterPro" id="IPR051677">
    <property type="entry name" value="AfsR-DnrI-RedD_regulator"/>
</dbReference>
<dbReference type="Proteomes" id="UP001205740">
    <property type="component" value="Unassembled WGS sequence"/>
</dbReference>
<dbReference type="PANTHER" id="PTHR35807:SF1">
    <property type="entry name" value="TRANSCRIPTIONAL REGULATOR REDD"/>
    <property type="match status" value="1"/>
</dbReference>
<dbReference type="InterPro" id="IPR027417">
    <property type="entry name" value="P-loop_NTPase"/>
</dbReference>
<evidence type="ECO:0000256" key="1">
    <source>
        <dbReference type="ARBA" id="ARBA00005820"/>
    </source>
</evidence>
<dbReference type="Gene3D" id="1.10.10.10">
    <property type="entry name" value="Winged helix-like DNA-binding domain superfamily/Winged helix DNA-binding domain"/>
    <property type="match status" value="1"/>
</dbReference>
<dbReference type="Pfam" id="PF13191">
    <property type="entry name" value="AAA_16"/>
    <property type="match status" value="1"/>
</dbReference>
<evidence type="ECO:0000313" key="9">
    <source>
        <dbReference type="Proteomes" id="UP001205740"/>
    </source>
</evidence>
<evidence type="ECO:0000256" key="4">
    <source>
        <dbReference type="ARBA" id="ARBA00023163"/>
    </source>
</evidence>
<dbReference type="InterPro" id="IPR011990">
    <property type="entry name" value="TPR-like_helical_dom_sf"/>
</dbReference>
<keyword evidence="2" id="KW-0805">Transcription regulation</keyword>